<evidence type="ECO:0000313" key="2">
    <source>
        <dbReference type="Proteomes" id="UP000219897"/>
    </source>
</evidence>
<dbReference type="InterPro" id="IPR027417">
    <property type="entry name" value="P-loop_NTPase"/>
</dbReference>
<gene>
    <name evidence="1" type="ORF">CN495_08410</name>
</gene>
<dbReference type="EMBL" id="NTYF01000023">
    <property type="protein sequence ID" value="PER55766.1"/>
    <property type="molecule type" value="Genomic_DNA"/>
</dbReference>
<evidence type="ECO:0008006" key="3">
    <source>
        <dbReference type="Google" id="ProtNLM"/>
    </source>
</evidence>
<accession>A0ABD6S7I4</accession>
<evidence type="ECO:0000313" key="1">
    <source>
        <dbReference type="EMBL" id="PER55766.1"/>
    </source>
</evidence>
<dbReference type="Gene3D" id="3.40.50.300">
    <property type="entry name" value="P-loop containing nucleotide triphosphate hydrolases"/>
    <property type="match status" value="1"/>
</dbReference>
<dbReference type="Proteomes" id="UP000219897">
    <property type="component" value="Unassembled WGS sequence"/>
</dbReference>
<sequence length="195" mass="21635">MTVCEHRNEEMFRIASQYVEQGKTVLIGGSTGAGKTTLLKELLNFTGDDKVFAVGWDMDLKGINRSNVTVRDRQVNGLPLDIVEALGVGEPIRLAYDEIRGESVAPVMNVWNQTGKGLGTVITPSVDLMSKYVLMQDMEVTKSTMEEATERFVKTVDVLVFMDYRHKDIRDIVEVDKSVTTEVKLVPVANATYSG</sequence>
<protein>
    <recommendedName>
        <fullName evidence="3">ATP-binding cassette domain-containing protein</fullName>
    </recommendedName>
</protein>
<comment type="caution">
    <text evidence="1">The sequence shown here is derived from an EMBL/GenBank/DDBJ whole genome shotgun (WGS) entry which is preliminary data.</text>
</comment>
<dbReference type="RefSeq" id="WP_098317104.1">
    <property type="nucleotide sequence ID" value="NZ_NTYF01000023.1"/>
</dbReference>
<proteinExistence type="predicted"/>
<organism evidence="1 2">
    <name type="scientific">Bacillus thuringiensis</name>
    <dbReference type="NCBI Taxonomy" id="1428"/>
    <lineage>
        <taxon>Bacteria</taxon>
        <taxon>Bacillati</taxon>
        <taxon>Bacillota</taxon>
        <taxon>Bacilli</taxon>
        <taxon>Bacillales</taxon>
        <taxon>Bacillaceae</taxon>
        <taxon>Bacillus</taxon>
        <taxon>Bacillus cereus group</taxon>
    </lineage>
</organism>
<reference evidence="1 2" key="1">
    <citation type="submission" date="2017-09" db="EMBL/GenBank/DDBJ databases">
        <title>Large-scale bioinformatics analysis of Bacillus genomes uncovers conserved roles of natural products in bacterial physiology.</title>
        <authorList>
            <consortium name="Agbiome Team Llc"/>
            <person name="Bleich R.M."/>
            <person name="Kirk G.J."/>
            <person name="Santa Maria K.C."/>
            <person name="Allen S.E."/>
            <person name="Farag S."/>
            <person name="Shank E.A."/>
            <person name="Bowers A."/>
        </authorList>
    </citation>
    <scope>NUCLEOTIDE SEQUENCE [LARGE SCALE GENOMIC DNA]</scope>
    <source>
        <strain evidence="1 2">AFS005140</strain>
    </source>
</reference>
<dbReference type="SUPFAM" id="SSF52540">
    <property type="entry name" value="P-loop containing nucleoside triphosphate hydrolases"/>
    <property type="match status" value="1"/>
</dbReference>
<name>A0ABD6S7I4_BACTU</name>
<dbReference type="AlphaFoldDB" id="A0ABD6S7I4"/>